<evidence type="ECO:0000256" key="4">
    <source>
        <dbReference type="ARBA" id="ARBA00022801"/>
    </source>
</evidence>
<reference evidence="10" key="2">
    <citation type="journal article" date="2023" name="Syst. Appl. Microbiol.">
        <title>Govania unica gen. nov., sp. nov., a rare biosphere bacterium that represents a novel family in the class Alphaproteobacteria.</title>
        <authorList>
            <person name="Vandamme P."/>
            <person name="Peeters C."/>
            <person name="Hettiarachchi A."/>
            <person name="Cnockaert M."/>
            <person name="Carlier A."/>
        </authorList>
    </citation>
    <scope>NUCLEOTIDE SEQUENCE</scope>
    <source>
        <strain evidence="10">LMG 31809</strain>
    </source>
</reference>
<evidence type="ECO:0000256" key="8">
    <source>
        <dbReference type="ARBA" id="ARBA00060547"/>
    </source>
</evidence>
<dbReference type="EC" id="3.5.1.9" evidence="9"/>
<dbReference type="PANTHER" id="PTHR31118">
    <property type="entry name" value="CYCLASE-LIKE PROTEIN 2"/>
    <property type="match status" value="1"/>
</dbReference>
<sequence length="208" mass="22652">MKQIWDISQVMRPGLPVWPGDRPYQEKLTWALTDDCPVNVSEISMSTHTGTHADAPYHYAADGAPIGAVGLDPYLGPCRVIELMGLRPLIEVEHLLPHLDNAPPRILVKTYGTAPQGLWDADFAAIAPEAIDLLAARGMMLIGLDTPSLDPQESKTLDAHMAVRRHGLAILEGLVLDEVRGGDYELIALPLKFANLDASPVRAILRSL</sequence>
<protein>
    <recommendedName>
        <fullName evidence="9">Kynurenine formamidase</fullName>
        <shortName evidence="9">KFA</shortName>
        <shortName evidence="9">KFase</shortName>
        <ecNumber evidence="9">3.5.1.9</ecNumber>
    </recommendedName>
    <alternativeName>
        <fullName evidence="9">Arylformamidase</fullName>
    </alternativeName>
    <alternativeName>
        <fullName evidence="9">N-formylkynurenine formamidase</fullName>
        <shortName evidence="9">FKF</shortName>
    </alternativeName>
</protein>
<feature type="binding site" evidence="9">
    <location>
        <position position="52"/>
    </location>
    <ligand>
        <name>Zn(2+)</name>
        <dbReference type="ChEBI" id="CHEBI:29105"/>
        <label>1</label>
    </ligand>
</feature>
<comment type="subunit">
    <text evidence="2 9">Homodimer.</text>
</comment>
<feature type="binding site" evidence="9">
    <location>
        <position position="160"/>
    </location>
    <ligand>
        <name>Zn(2+)</name>
        <dbReference type="ChEBI" id="CHEBI:29105"/>
        <label>2</label>
    </ligand>
</feature>
<dbReference type="GO" id="GO:0019441">
    <property type="term" value="P:L-tryptophan catabolic process to kynurenine"/>
    <property type="evidence" value="ECO:0007669"/>
    <property type="project" value="UniProtKB-UniRule"/>
</dbReference>
<dbReference type="InterPro" id="IPR007325">
    <property type="entry name" value="KFase/CYL"/>
</dbReference>
<dbReference type="PANTHER" id="PTHR31118:SF32">
    <property type="entry name" value="KYNURENINE FORMAMIDASE"/>
    <property type="match status" value="1"/>
</dbReference>
<comment type="caution">
    <text evidence="10">The sequence shown here is derived from an EMBL/GenBank/DDBJ whole genome shotgun (WGS) entry which is preliminary data.</text>
</comment>
<evidence type="ECO:0000256" key="6">
    <source>
        <dbReference type="ARBA" id="ARBA00023079"/>
    </source>
</evidence>
<comment type="pathway">
    <text evidence="8 9">Amino-acid degradation; L-tryptophan degradation via kynurenine pathway; L-kynurenine from L-tryptophan: step 2/2.</text>
</comment>
<comment type="similarity">
    <text evidence="9">Belongs to the Cyclase 1 superfamily. KynB family.</text>
</comment>
<feature type="binding site" evidence="9">
    <location>
        <position position="18"/>
    </location>
    <ligand>
        <name>substrate</name>
    </ligand>
</feature>
<evidence type="ECO:0000313" key="11">
    <source>
        <dbReference type="Proteomes" id="UP001141619"/>
    </source>
</evidence>
<dbReference type="GO" id="GO:0004061">
    <property type="term" value="F:arylformamidase activity"/>
    <property type="evidence" value="ECO:0007669"/>
    <property type="project" value="UniProtKB-UniRule"/>
</dbReference>
<dbReference type="AlphaFoldDB" id="A0A9X3Z7C7"/>
<dbReference type="GO" id="GO:0008270">
    <property type="term" value="F:zinc ion binding"/>
    <property type="evidence" value="ECO:0007669"/>
    <property type="project" value="UniProtKB-UniRule"/>
</dbReference>
<keyword evidence="6 9" id="KW-0823">Tryptophan catabolism</keyword>
<evidence type="ECO:0000256" key="9">
    <source>
        <dbReference type="HAMAP-Rule" id="MF_01969"/>
    </source>
</evidence>
<dbReference type="FunFam" id="3.50.30.50:FF:000001">
    <property type="entry name" value="Kynurenine formamidase"/>
    <property type="match status" value="1"/>
</dbReference>
<dbReference type="Gene3D" id="3.50.30.50">
    <property type="entry name" value="Putative cyclase"/>
    <property type="match status" value="1"/>
</dbReference>
<evidence type="ECO:0000256" key="2">
    <source>
        <dbReference type="ARBA" id="ARBA00011738"/>
    </source>
</evidence>
<evidence type="ECO:0000256" key="7">
    <source>
        <dbReference type="ARBA" id="ARBA00048496"/>
    </source>
</evidence>
<feature type="binding site" evidence="9">
    <location>
        <position position="172"/>
    </location>
    <ligand>
        <name>Zn(2+)</name>
        <dbReference type="ChEBI" id="CHEBI:29105"/>
        <label>2</label>
    </ligand>
</feature>
<evidence type="ECO:0000313" key="10">
    <source>
        <dbReference type="EMBL" id="MDA5194012.1"/>
    </source>
</evidence>
<feature type="binding site" evidence="9">
    <location>
        <position position="54"/>
    </location>
    <ligand>
        <name>Zn(2+)</name>
        <dbReference type="ChEBI" id="CHEBI:29105"/>
        <label>1</label>
    </ligand>
</feature>
<keyword evidence="11" id="KW-1185">Reference proteome</keyword>
<dbReference type="HAMAP" id="MF_01969">
    <property type="entry name" value="KynB"/>
    <property type="match status" value="1"/>
</dbReference>
<feature type="binding site" evidence="9">
    <location>
        <position position="54"/>
    </location>
    <ligand>
        <name>Zn(2+)</name>
        <dbReference type="ChEBI" id="CHEBI:29105"/>
        <label>2</label>
    </ligand>
</feature>
<comment type="function">
    <text evidence="1 9">Catalyzes the hydrolysis of N-formyl-L-kynurenine to L-kynurenine, the second step in the kynurenine pathway of tryptophan degradation.</text>
</comment>
<evidence type="ECO:0000256" key="5">
    <source>
        <dbReference type="ARBA" id="ARBA00022833"/>
    </source>
</evidence>
<accession>A0A9X3Z7C7</accession>
<evidence type="ECO:0000256" key="3">
    <source>
        <dbReference type="ARBA" id="ARBA00022723"/>
    </source>
</evidence>
<reference evidence="10" key="1">
    <citation type="submission" date="2022-08" db="EMBL/GenBank/DDBJ databases">
        <authorList>
            <person name="Vandamme P."/>
            <person name="Hettiarachchi A."/>
            <person name="Peeters C."/>
            <person name="Cnockaert M."/>
            <person name="Carlier A."/>
        </authorList>
    </citation>
    <scope>NUCLEOTIDE SEQUENCE</scope>
    <source>
        <strain evidence="10">LMG 31809</strain>
    </source>
</reference>
<evidence type="ECO:0000256" key="1">
    <source>
        <dbReference type="ARBA" id="ARBA00002204"/>
    </source>
</evidence>
<feature type="binding site" evidence="9">
    <location>
        <position position="48"/>
    </location>
    <ligand>
        <name>Zn(2+)</name>
        <dbReference type="ChEBI" id="CHEBI:29105"/>
        <label>1</label>
    </ligand>
</feature>
<gene>
    <name evidence="9 10" type="primary">kynB</name>
    <name evidence="10" type="ORF">NYP16_08620</name>
</gene>
<organism evidence="10 11">
    <name type="scientific">Govanella unica</name>
    <dbReference type="NCBI Taxonomy" id="2975056"/>
    <lineage>
        <taxon>Bacteria</taxon>
        <taxon>Pseudomonadati</taxon>
        <taxon>Pseudomonadota</taxon>
        <taxon>Alphaproteobacteria</taxon>
        <taxon>Emcibacterales</taxon>
        <taxon>Govanellaceae</taxon>
        <taxon>Govanella</taxon>
    </lineage>
</organism>
<name>A0A9X3Z7C7_9PROT</name>
<dbReference type="EMBL" id="JANWOI010000003">
    <property type="protein sequence ID" value="MDA5194012.1"/>
    <property type="molecule type" value="Genomic_DNA"/>
</dbReference>
<dbReference type="InterPro" id="IPR037175">
    <property type="entry name" value="KFase_sf"/>
</dbReference>
<proteinExistence type="inferred from homology"/>
<keyword evidence="4 9" id="KW-0378">Hydrolase</keyword>
<dbReference type="NCBIfam" id="TIGR03035">
    <property type="entry name" value="trp_arylform"/>
    <property type="match status" value="1"/>
</dbReference>
<dbReference type="RefSeq" id="WP_274943718.1">
    <property type="nucleotide sequence ID" value="NZ_JANWOI010000003.1"/>
</dbReference>
<dbReference type="InterPro" id="IPR017484">
    <property type="entry name" value="Kynurenine_formamidase_bac"/>
</dbReference>
<comment type="cofactor">
    <cofactor evidence="9">
        <name>Zn(2+)</name>
        <dbReference type="ChEBI" id="CHEBI:29105"/>
    </cofactor>
    <text evidence="9">Binds 2 zinc ions per subunit.</text>
</comment>
<keyword evidence="5 9" id="KW-0862">Zinc</keyword>
<dbReference type="GO" id="GO:0004328">
    <property type="term" value="F:formamidase activity"/>
    <property type="evidence" value="ECO:0007669"/>
    <property type="project" value="InterPro"/>
</dbReference>
<dbReference type="SUPFAM" id="SSF102198">
    <property type="entry name" value="Putative cyclase"/>
    <property type="match status" value="1"/>
</dbReference>
<keyword evidence="3 9" id="KW-0479">Metal-binding</keyword>
<dbReference type="Proteomes" id="UP001141619">
    <property type="component" value="Unassembled WGS sequence"/>
</dbReference>
<dbReference type="Pfam" id="PF04199">
    <property type="entry name" value="Cyclase"/>
    <property type="match status" value="1"/>
</dbReference>
<comment type="catalytic activity">
    <reaction evidence="7 9">
        <text>N-formyl-L-kynurenine + H2O = L-kynurenine + formate + H(+)</text>
        <dbReference type="Rhea" id="RHEA:13009"/>
        <dbReference type="ChEBI" id="CHEBI:15377"/>
        <dbReference type="ChEBI" id="CHEBI:15378"/>
        <dbReference type="ChEBI" id="CHEBI:15740"/>
        <dbReference type="ChEBI" id="CHEBI:57959"/>
        <dbReference type="ChEBI" id="CHEBI:58629"/>
        <dbReference type="EC" id="3.5.1.9"/>
    </reaction>
</comment>
<feature type="binding site" evidence="9">
    <location>
        <position position="172"/>
    </location>
    <ligand>
        <name>Zn(2+)</name>
        <dbReference type="ChEBI" id="CHEBI:29105"/>
        <label>1</label>
    </ligand>
</feature>
<feature type="active site" description="Proton donor/acceptor" evidence="9">
    <location>
        <position position="58"/>
    </location>
</feature>